<proteinExistence type="predicted"/>
<feature type="compositionally biased region" description="Gly residues" evidence="3">
    <location>
        <begin position="432"/>
        <end position="457"/>
    </location>
</feature>
<dbReference type="CDD" id="cd00590">
    <property type="entry name" value="RRM_SF"/>
    <property type="match status" value="1"/>
</dbReference>
<dbReference type="PANTHER" id="PTHR48025:SF1">
    <property type="entry name" value="RRM DOMAIN-CONTAINING PROTEIN"/>
    <property type="match status" value="1"/>
</dbReference>
<sequence>MAVVTFDSPQEAQRAVDRLHQTTIKGNARWIEVNLHDEATWTERKGEAAPLGRNGTFNAPPPAPAPTKRRAVDDDDAFGKRTRRRPRKRIRRTPWATNVQADCIVYVRNFDFDTQDEMLLDHFRQVGQVLEVKHVSRGSAMVAFSEHAKAEDAVRILDGTTLDGGTRPIQVSLQKQQLGNDAPDASDAEADGATDGEEDAGCVKSGDEDMDCEEEQEERREEVFEGDREDVEADRAAEERQDHDADEAGEDRQDRSIDEEAQDQQDKDADQEAEGRPDKDADQETENRHEKDADEEAEDRQDTDADEVVGDQKEADASEDDGKQDMDADEASAGDDAASDASRARREDEPEDGAPPAAGAWTDALGEAWRLFCSATPESGRTLGAWLGGLPVDARKALKVSERHDRGKQAPRWAKTWGGGGDRKPPADRAGWGSGGKGRASGGGKGGKGGRSHGGGWDRNAEGSKWKGAKYGKKWSGGGKWKS</sequence>
<dbReference type="GO" id="GO:0003729">
    <property type="term" value="F:mRNA binding"/>
    <property type="evidence" value="ECO:0007669"/>
    <property type="project" value="TreeGrafter"/>
</dbReference>
<evidence type="ECO:0000256" key="3">
    <source>
        <dbReference type="SAM" id="MobiDB-lite"/>
    </source>
</evidence>
<feature type="domain" description="RRM" evidence="4">
    <location>
        <begin position="103"/>
        <end position="176"/>
    </location>
</feature>
<dbReference type="Pfam" id="PF00076">
    <property type="entry name" value="RRM_1"/>
    <property type="match status" value="1"/>
</dbReference>
<dbReference type="SUPFAM" id="SSF54928">
    <property type="entry name" value="RNA-binding domain, RBD"/>
    <property type="match status" value="2"/>
</dbReference>
<dbReference type="InterPro" id="IPR050502">
    <property type="entry name" value="Euk_RNA-bind_prot"/>
</dbReference>
<feature type="compositionally biased region" description="Basic and acidic residues" evidence="3">
    <location>
        <begin position="250"/>
        <end position="292"/>
    </location>
</feature>
<feature type="compositionally biased region" description="Basic and acidic residues" evidence="3">
    <location>
        <begin position="310"/>
        <end position="326"/>
    </location>
</feature>
<dbReference type="EMBL" id="HBGW01027413">
    <property type="protein sequence ID" value="CAD9546118.1"/>
    <property type="molecule type" value="Transcribed_RNA"/>
</dbReference>
<organism evidence="5">
    <name type="scientific">Zooxanthella nutricula</name>
    <dbReference type="NCBI Taxonomy" id="1333877"/>
    <lineage>
        <taxon>Eukaryota</taxon>
        <taxon>Sar</taxon>
        <taxon>Alveolata</taxon>
        <taxon>Dinophyceae</taxon>
        <taxon>Peridiniales</taxon>
        <taxon>Peridiniales incertae sedis</taxon>
        <taxon>Zooxanthella</taxon>
    </lineage>
</organism>
<feature type="compositionally biased region" description="Acidic residues" evidence="3">
    <location>
        <begin position="293"/>
        <end position="309"/>
    </location>
</feature>
<dbReference type="InterPro" id="IPR012677">
    <property type="entry name" value="Nucleotide-bd_a/b_plait_sf"/>
</dbReference>
<dbReference type="InterPro" id="IPR000504">
    <property type="entry name" value="RRM_dom"/>
</dbReference>
<evidence type="ECO:0000256" key="2">
    <source>
        <dbReference type="PROSITE-ProRule" id="PRU00176"/>
    </source>
</evidence>
<accession>A0A7S2JFC2</accession>
<dbReference type="PROSITE" id="PS50102">
    <property type="entry name" value="RRM"/>
    <property type="match status" value="1"/>
</dbReference>
<feature type="compositionally biased region" description="Acidic residues" evidence="3">
    <location>
        <begin position="184"/>
        <end position="200"/>
    </location>
</feature>
<evidence type="ECO:0000259" key="4">
    <source>
        <dbReference type="PROSITE" id="PS50102"/>
    </source>
</evidence>
<keyword evidence="1 2" id="KW-0694">RNA-binding</keyword>
<dbReference type="InterPro" id="IPR035979">
    <property type="entry name" value="RBD_domain_sf"/>
</dbReference>
<gene>
    <name evidence="5" type="ORF">BRAN1462_LOCUS17455</name>
</gene>
<dbReference type="Gene3D" id="3.30.70.330">
    <property type="match status" value="1"/>
</dbReference>
<feature type="region of interest" description="Disordered" evidence="3">
    <location>
        <begin position="400"/>
        <end position="483"/>
    </location>
</feature>
<feature type="compositionally biased region" description="Basic and acidic residues" evidence="3">
    <location>
        <begin position="217"/>
        <end position="226"/>
    </location>
</feature>
<feature type="compositionally biased region" description="Basic and acidic residues" evidence="3">
    <location>
        <begin position="233"/>
        <end position="243"/>
    </location>
</feature>
<reference evidence="5" key="1">
    <citation type="submission" date="2021-01" db="EMBL/GenBank/DDBJ databases">
        <authorList>
            <person name="Corre E."/>
            <person name="Pelletier E."/>
            <person name="Niang G."/>
            <person name="Scheremetjew M."/>
            <person name="Finn R."/>
            <person name="Kale V."/>
            <person name="Holt S."/>
            <person name="Cochrane G."/>
            <person name="Meng A."/>
            <person name="Brown T."/>
            <person name="Cohen L."/>
        </authorList>
    </citation>
    <scope>NUCLEOTIDE SEQUENCE</scope>
    <source>
        <strain evidence="5">RCC3387</strain>
    </source>
</reference>
<dbReference type="PANTHER" id="PTHR48025">
    <property type="entry name" value="OS02G0815200 PROTEIN"/>
    <property type="match status" value="1"/>
</dbReference>
<protein>
    <recommendedName>
        <fullName evidence="4">RRM domain-containing protein</fullName>
    </recommendedName>
</protein>
<evidence type="ECO:0000313" key="5">
    <source>
        <dbReference type="EMBL" id="CAD9546118.1"/>
    </source>
</evidence>
<name>A0A7S2JFC2_9DINO</name>
<evidence type="ECO:0000256" key="1">
    <source>
        <dbReference type="ARBA" id="ARBA00022884"/>
    </source>
</evidence>
<feature type="region of interest" description="Disordered" evidence="3">
    <location>
        <begin position="47"/>
        <end position="75"/>
    </location>
</feature>
<feature type="region of interest" description="Disordered" evidence="3">
    <location>
        <begin position="175"/>
        <end position="362"/>
    </location>
</feature>
<dbReference type="SMART" id="SM00360">
    <property type="entry name" value="RRM"/>
    <property type="match status" value="1"/>
</dbReference>
<dbReference type="AlphaFoldDB" id="A0A7S2JFC2"/>